<organism evidence="1">
    <name type="scientific">marine sediment metagenome</name>
    <dbReference type="NCBI Taxonomy" id="412755"/>
    <lineage>
        <taxon>unclassified sequences</taxon>
        <taxon>metagenomes</taxon>
        <taxon>ecological metagenomes</taxon>
    </lineage>
</organism>
<gene>
    <name evidence="1" type="ORF">S03H2_17146</name>
</gene>
<accession>X1FKA2</accession>
<evidence type="ECO:0000313" key="1">
    <source>
        <dbReference type="EMBL" id="GAH45392.1"/>
    </source>
</evidence>
<comment type="caution">
    <text evidence="1">The sequence shown here is derived from an EMBL/GenBank/DDBJ whole genome shotgun (WGS) entry which is preliminary data.</text>
</comment>
<reference evidence="1" key="1">
    <citation type="journal article" date="2014" name="Front. Microbiol.">
        <title>High frequency of phylogenetically diverse reductive dehalogenase-homologous genes in deep subseafloor sedimentary metagenomes.</title>
        <authorList>
            <person name="Kawai M."/>
            <person name="Futagami T."/>
            <person name="Toyoda A."/>
            <person name="Takaki Y."/>
            <person name="Nishi S."/>
            <person name="Hori S."/>
            <person name="Arai W."/>
            <person name="Tsubouchi T."/>
            <person name="Morono Y."/>
            <person name="Uchiyama I."/>
            <person name="Ito T."/>
            <person name="Fujiyama A."/>
            <person name="Inagaki F."/>
            <person name="Takami H."/>
        </authorList>
    </citation>
    <scope>NUCLEOTIDE SEQUENCE</scope>
    <source>
        <strain evidence="1">Expedition CK06-06</strain>
    </source>
</reference>
<name>X1FKA2_9ZZZZ</name>
<sequence>MEIIFTKEGMRIIHSTGVNQFLTLADLYILWNEAKAEEKRAEENSEEIHKYITEVEKHL</sequence>
<protein>
    <submittedName>
        <fullName evidence="1">Uncharacterized protein</fullName>
    </submittedName>
</protein>
<dbReference type="AlphaFoldDB" id="X1FKA2"/>
<proteinExistence type="predicted"/>
<dbReference type="EMBL" id="BARU01008820">
    <property type="protein sequence ID" value="GAH45392.1"/>
    <property type="molecule type" value="Genomic_DNA"/>
</dbReference>